<dbReference type="InterPro" id="IPR023061">
    <property type="entry name" value="SelD_I"/>
</dbReference>
<dbReference type="GO" id="GO:0000287">
    <property type="term" value="F:magnesium ion binding"/>
    <property type="evidence" value="ECO:0007669"/>
    <property type="project" value="UniProtKB-UniRule"/>
</dbReference>
<keyword evidence="7 9" id="KW-0460">Magnesium</keyword>
<dbReference type="GO" id="GO:0016260">
    <property type="term" value="P:selenocysteine biosynthetic process"/>
    <property type="evidence" value="ECO:0007669"/>
    <property type="project" value="InterPro"/>
</dbReference>
<keyword evidence="4 9" id="KW-0547">Nucleotide-binding</keyword>
<sequence>MLPETLTTSPIRLTQYSHGAGCGCKISPKVLDVILAGSGAQHLDPRLWVGNTSRDDAAVYALDAERGVVSTTDFFMPIVDDPYDFGRIAATNAISDIYAMGADPLMAIAILGWPVNVLPPEVAREVVRGGRAVCDAAGIPLAGGHSIDAPEPIFGLAVTGIVEKRHLKRNDTATAGCRLYLTKPLGIGILTTAEKKAKLRPEDVGVARDLMCTLNRPGSRFGRLAGVQAMTDVTGFGLLGHLVEMAEGSGLSAVIDYAAVPRLEGVDYYMDQGCVPGGTVRNFDSYGAKIAPLTEVQKHLLCDPQTSGGLLVAVSPEGEAEFLQVAAELGLALQPIGQLTPRQAFAVELRSCPTT</sequence>
<dbReference type="EC" id="2.7.9.3" evidence="9"/>
<feature type="binding site" evidence="9">
    <location>
        <position position="232"/>
    </location>
    <ligand>
        <name>Mg(2+)</name>
        <dbReference type="ChEBI" id="CHEBI:18420"/>
    </ligand>
</feature>
<dbReference type="SUPFAM" id="SSF56042">
    <property type="entry name" value="PurM C-terminal domain-like"/>
    <property type="match status" value="1"/>
</dbReference>
<dbReference type="Proteomes" id="UP000321485">
    <property type="component" value="Unassembled WGS sequence"/>
</dbReference>
<evidence type="ECO:0000256" key="4">
    <source>
        <dbReference type="ARBA" id="ARBA00022741"/>
    </source>
</evidence>
<dbReference type="GO" id="GO:0005524">
    <property type="term" value="F:ATP binding"/>
    <property type="evidence" value="ECO:0007669"/>
    <property type="project" value="UniProtKB-UniRule"/>
</dbReference>
<dbReference type="HAMAP" id="MF_00625">
    <property type="entry name" value="SelD"/>
    <property type="match status" value="1"/>
</dbReference>
<dbReference type="InterPro" id="IPR004536">
    <property type="entry name" value="SPS/SelD"/>
</dbReference>
<feature type="site" description="Important for catalytic activity" evidence="9">
    <location>
        <position position="25"/>
    </location>
</feature>
<comment type="caution">
    <text evidence="12">The sequence shown here is derived from an EMBL/GenBank/DDBJ whole genome shotgun (WGS) entry which is preliminary data.</text>
</comment>
<dbReference type="NCBIfam" id="NF002098">
    <property type="entry name" value="PRK00943.1"/>
    <property type="match status" value="1"/>
</dbReference>
<reference evidence="12 13" key="1">
    <citation type="journal article" date="2015" name="Stand. Genomic Sci.">
        <title>Genomic Encyclopedia of Bacterial and Archaeal Type Strains, Phase III: the genomes of soil and plant-associated and newly described type strains.</title>
        <authorList>
            <person name="Whitman W.B."/>
            <person name="Woyke T."/>
            <person name="Klenk H.P."/>
            <person name="Zhou Y."/>
            <person name="Lilburn T.G."/>
            <person name="Beck B.J."/>
            <person name="De Vos P."/>
            <person name="Vandamme P."/>
            <person name="Eisen J.A."/>
            <person name="Garrity G."/>
            <person name="Hugenholtz P."/>
            <person name="Kyrpides N.C."/>
        </authorList>
    </citation>
    <scope>NUCLEOTIDE SEQUENCE [LARGE SCALE GENOMIC DNA]</scope>
    <source>
        <strain evidence="12 13">DSM 64</strain>
    </source>
</reference>
<dbReference type="CDD" id="cd02195">
    <property type="entry name" value="SelD"/>
    <property type="match status" value="1"/>
</dbReference>
<evidence type="ECO:0000256" key="3">
    <source>
        <dbReference type="ARBA" id="ARBA00022723"/>
    </source>
</evidence>
<dbReference type="RefSeq" id="WP_146872158.1">
    <property type="nucleotide sequence ID" value="NZ_VJWE01000018.1"/>
</dbReference>
<dbReference type="InterPro" id="IPR010918">
    <property type="entry name" value="PurM-like_C_dom"/>
</dbReference>
<comment type="similarity">
    <text evidence="1 9">Belongs to the selenophosphate synthase 1 family. Class I subfamily.</text>
</comment>
<feature type="binding site" description="in other chain" evidence="9">
    <location>
        <position position="96"/>
    </location>
    <ligand>
        <name>ATP</name>
        <dbReference type="ChEBI" id="CHEBI:30616"/>
        <note>ligand shared between dimeric partners</note>
    </ligand>
</feature>
<feature type="binding site" evidence="9">
    <location>
        <position position="56"/>
    </location>
    <ligand>
        <name>Mg(2+)</name>
        <dbReference type="ChEBI" id="CHEBI:18420"/>
    </ligand>
</feature>
<evidence type="ECO:0000256" key="5">
    <source>
        <dbReference type="ARBA" id="ARBA00022777"/>
    </source>
</evidence>
<dbReference type="GO" id="GO:0004756">
    <property type="term" value="F:selenide, water dikinase activity"/>
    <property type="evidence" value="ECO:0007669"/>
    <property type="project" value="UniProtKB-UniRule"/>
</dbReference>
<feature type="binding site" description="in other chain" evidence="9">
    <location>
        <position position="25"/>
    </location>
    <ligand>
        <name>ATP</name>
        <dbReference type="ChEBI" id="CHEBI:30616"/>
        <note>ligand shared between dimeric partners</note>
    </ligand>
</feature>
<evidence type="ECO:0000256" key="7">
    <source>
        <dbReference type="ARBA" id="ARBA00022842"/>
    </source>
</evidence>
<dbReference type="PIRSF" id="PIRSF036407">
    <property type="entry name" value="Selenphspht_syn"/>
    <property type="match status" value="1"/>
</dbReference>
<keyword evidence="3 9" id="KW-0479">Metal-binding</keyword>
<evidence type="ECO:0000256" key="2">
    <source>
        <dbReference type="ARBA" id="ARBA00022679"/>
    </source>
</evidence>
<accession>A0A561XAK9</accession>
<dbReference type="EMBL" id="VJWE01000018">
    <property type="protein sequence ID" value="TWG33141.1"/>
    <property type="molecule type" value="Genomic_DNA"/>
</dbReference>
<organism evidence="12 13">
    <name type="scientific">Acidovorax delafieldii</name>
    <name type="common">Pseudomonas delafieldii</name>
    <dbReference type="NCBI Taxonomy" id="47920"/>
    <lineage>
        <taxon>Bacteria</taxon>
        <taxon>Pseudomonadati</taxon>
        <taxon>Pseudomonadota</taxon>
        <taxon>Betaproteobacteria</taxon>
        <taxon>Burkholderiales</taxon>
        <taxon>Comamonadaceae</taxon>
        <taxon>Acidovorax</taxon>
    </lineage>
</organism>
<dbReference type="Gene3D" id="3.30.1330.10">
    <property type="entry name" value="PurM-like, N-terminal domain"/>
    <property type="match status" value="1"/>
</dbReference>
<comment type="cofactor">
    <cofactor evidence="9">
        <name>Mg(2+)</name>
        <dbReference type="ChEBI" id="CHEBI:18420"/>
    </cofactor>
    <text evidence="9">Binds 1 Mg(2+) ion per monomer.</text>
</comment>
<dbReference type="PANTHER" id="PTHR10256:SF0">
    <property type="entry name" value="INACTIVE SELENIDE, WATER DIKINASE-LIKE PROTEIN-RELATED"/>
    <property type="match status" value="1"/>
</dbReference>
<dbReference type="InterPro" id="IPR036676">
    <property type="entry name" value="PurM-like_C_sf"/>
</dbReference>
<evidence type="ECO:0000259" key="10">
    <source>
        <dbReference type="Pfam" id="PF00586"/>
    </source>
</evidence>
<keyword evidence="2 9" id="KW-0808">Transferase</keyword>
<evidence type="ECO:0000256" key="1">
    <source>
        <dbReference type="ARBA" id="ARBA00008026"/>
    </source>
</evidence>
<gene>
    <name evidence="9" type="primary">selD</name>
    <name evidence="12" type="ORF">ATF69_4208</name>
</gene>
<dbReference type="GeneID" id="51113249"/>
<evidence type="ECO:0000313" key="12">
    <source>
        <dbReference type="EMBL" id="TWG33141.1"/>
    </source>
</evidence>
<keyword evidence="5 9" id="KW-0418">Kinase</keyword>
<feature type="binding site" description="in other chain" evidence="9">
    <location>
        <begin position="53"/>
        <end position="55"/>
    </location>
    <ligand>
        <name>ATP</name>
        <dbReference type="ChEBI" id="CHEBI:30616"/>
        <note>ligand shared between dimeric partners</note>
    </ligand>
</feature>
<protein>
    <recommendedName>
        <fullName evidence="9">Selenide, water dikinase</fullName>
        <ecNumber evidence="9">2.7.9.3</ecNumber>
    </recommendedName>
    <alternativeName>
        <fullName evidence="9">Selenium donor protein</fullName>
    </alternativeName>
    <alternativeName>
        <fullName evidence="9">Selenophosphate synthase</fullName>
    </alternativeName>
</protein>
<dbReference type="AlphaFoldDB" id="A0A561XAK9"/>
<feature type="domain" description="PurM-like C-terminal" evidence="11">
    <location>
        <begin position="175"/>
        <end position="348"/>
    </location>
</feature>
<dbReference type="GO" id="GO:0005737">
    <property type="term" value="C:cytoplasm"/>
    <property type="evidence" value="ECO:0007669"/>
    <property type="project" value="TreeGrafter"/>
</dbReference>
<comment type="catalytic activity">
    <reaction evidence="9">
        <text>hydrogenselenide + ATP + H2O = selenophosphate + AMP + phosphate + 2 H(+)</text>
        <dbReference type="Rhea" id="RHEA:18737"/>
        <dbReference type="ChEBI" id="CHEBI:15377"/>
        <dbReference type="ChEBI" id="CHEBI:15378"/>
        <dbReference type="ChEBI" id="CHEBI:16144"/>
        <dbReference type="ChEBI" id="CHEBI:29317"/>
        <dbReference type="ChEBI" id="CHEBI:30616"/>
        <dbReference type="ChEBI" id="CHEBI:43474"/>
        <dbReference type="ChEBI" id="CHEBI:456215"/>
        <dbReference type="EC" id="2.7.9.3"/>
    </reaction>
</comment>
<dbReference type="Gene3D" id="3.90.650.10">
    <property type="entry name" value="PurM-like C-terminal domain"/>
    <property type="match status" value="1"/>
</dbReference>
<evidence type="ECO:0000256" key="9">
    <source>
        <dbReference type="HAMAP-Rule" id="MF_00625"/>
    </source>
</evidence>
<evidence type="ECO:0000259" key="11">
    <source>
        <dbReference type="Pfam" id="PF02769"/>
    </source>
</evidence>
<proteinExistence type="inferred from homology"/>
<dbReference type="FunFam" id="3.30.1330.10:FF:000003">
    <property type="entry name" value="Selenide, water dikinase"/>
    <property type="match status" value="1"/>
</dbReference>
<comment type="function">
    <text evidence="9">Synthesizes selenophosphate from selenide and ATP.</text>
</comment>
<name>A0A561XAK9_ACIDE</name>
<feature type="domain" description="PurM-like N-terminal" evidence="10">
    <location>
        <begin position="55"/>
        <end position="162"/>
    </location>
</feature>
<dbReference type="InterPro" id="IPR036921">
    <property type="entry name" value="PurM-like_N_sf"/>
</dbReference>
<comment type="subunit">
    <text evidence="9">Homodimer.</text>
</comment>
<feature type="binding site" description="in other chain" evidence="9">
    <location>
        <position position="73"/>
    </location>
    <ligand>
        <name>ATP</name>
        <dbReference type="ChEBI" id="CHEBI:30616"/>
        <note>ligand shared between dimeric partners</note>
    </ligand>
</feature>
<dbReference type="FunFam" id="3.90.650.10:FF:000004">
    <property type="entry name" value="Selenide, water dikinase"/>
    <property type="match status" value="1"/>
</dbReference>
<keyword evidence="6 9" id="KW-0067">ATP-binding</keyword>
<dbReference type="NCBIfam" id="TIGR00476">
    <property type="entry name" value="selD"/>
    <property type="match status" value="1"/>
</dbReference>
<feature type="active site" evidence="9">
    <location>
        <position position="22"/>
    </location>
</feature>
<dbReference type="InterPro" id="IPR016188">
    <property type="entry name" value="PurM-like_N"/>
</dbReference>
<keyword evidence="8 9" id="KW-0711">Selenium</keyword>
<evidence type="ECO:0000313" key="13">
    <source>
        <dbReference type="Proteomes" id="UP000321485"/>
    </source>
</evidence>
<dbReference type="Pfam" id="PF02769">
    <property type="entry name" value="AIRS_C"/>
    <property type="match status" value="1"/>
</dbReference>
<dbReference type="PANTHER" id="PTHR10256">
    <property type="entry name" value="SELENIDE, WATER DIKINASE"/>
    <property type="match status" value="1"/>
</dbReference>
<feature type="binding site" evidence="9">
    <location>
        <position position="96"/>
    </location>
    <ligand>
        <name>Mg(2+)</name>
        <dbReference type="ChEBI" id="CHEBI:18420"/>
    </ligand>
</feature>
<feature type="binding site" evidence="9">
    <location>
        <begin position="144"/>
        <end position="146"/>
    </location>
    <ligand>
        <name>ATP</name>
        <dbReference type="ChEBI" id="CHEBI:30616"/>
        <note>ligand shared between dimeric partners</note>
    </ligand>
</feature>
<dbReference type="Pfam" id="PF00586">
    <property type="entry name" value="AIRS"/>
    <property type="match status" value="1"/>
</dbReference>
<evidence type="ECO:0000256" key="8">
    <source>
        <dbReference type="ARBA" id="ARBA00023266"/>
    </source>
</evidence>
<evidence type="ECO:0000256" key="6">
    <source>
        <dbReference type="ARBA" id="ARBA00022840"/>
    </source>
</evidence>
<dbReference type="SUPFAM" id="SSF55326">
    <property type="entry name" value="PurM N-terminal domain-like"/>
    <property type="match status" value="1"/>
</dbReference>